<comment type="caution">
    <text evidence="1">The sequence shown here is derived from an EMBL/GenBank/DDBJ whole genome shotgun (WGS) entry which is preliminary data.</text>
</comment>
<evidence type="ECO:0000313" key="2">
    <source>
        <dbReference type="Proteomes" id="UP000003330"/>
    </source>
</evidence>
<evidence type="ECO:0000313" key="1">
    <source>
        <dbReference type="EMBL" id="EHI69020.1"/>
    </source>
</evidence>
<accession>G5K5I3</accession>
<dbReference type="STRING" id="764299.STRIC_2099"/>
<protein>
    <submittedName>
        <fullName evidence="1">Uncharacterized protein</fullName>
    </submittedName>
</protein>
<dbReference type="RefSeq" id="WP_008089957.1">
    <property type="nucleotide sequence ID" value="NZ_AEUX02000007.1"/>
</dbReference>
<sequence length="74" mass="8631">MDNKILEILADYDIKPIIRENVTKEMDKINLDLTETQKQQVLDLLLRISEDSAKKMLLSVFKTLEELGKVQIEK</sequence>
<dbReference type="AlphaFoldDB" id="G5K5I3"/>
<dbReference type="Proteomes" id="UP000003330">
    <property type="component" value="Unassembled WGS sequence"/>
</dbReference>
<keyword evidence="2" id="KW-1185">Reference proteome</keyword>
<organism evidence="1 2">
    <name type="scientific">Streptococcus ictaluri 707-05</name>
    <dbReference type="NCBI Taxonomy" id="764299"/>
    <lineage>
        <taxon>Bacteria</taxon>
        <taxon>Bacillati</taxon>
        <taxon>Bacillota</taxon>
        <taxon>Bacilli</taxon>
        <taxon>Lactobacillales</taxon>
        <taxon>Streptococcaceae</taxon>
        <taxon>Streptococcus</taxon>
    </lineage>
</organism>
<reference evidence="1 2" key="1">
    <citation type="journal article" date="2014" name="Int. J. Syst. Evol. Microbiol.">
        <title>Phylogenomics and the dynamic genome evolution of the genus Streptococcus.</title>
        <authorList>
            <consortium name="The Broad Institute Genome Sequencing Platform"/>
            <person name="Richards V.P."/>
            <person name="Palmer S.R."/>
            <person name="Pavinski Bitar P.D."/>
            <person name="Qin X."/>
            <person name="Weinstock G.M."/>
            <person name="Highlander S.K."/>
            <person name="Town C.D."/>
            <person name="Burne R.A."/>
            <person name="Stanhope M.J."/>
        </authorList>
    </citation>
    <scope>NUCLEOTIDE SEQUENCE [LARGE SCALE GENOMIC DNA]</scope>
    <source>
        <strain evidence="1 2">707-05</strain>
    </source>
</reference>
<dbReference type="EMBL" id="AEUX02000007">
    <property type="protein sequence ID" value="EHI69020.1"/>
    <property type="molecule type" value="Genomic_DNA"/>
</dbReference>
<name>G5K5I3_9STRE</name>
<gene>
    <name evidence="1" type="ORF">STRIC_2099</name>
</gene>
<proteinExistence type="predicted"/>